<feature type="region of interest" description="Disordered" evidence="1">
    <location>
        <begin position="208"/>
        <end position="321"/>
    </location>
</feature>
<accession>S3CU24</accession>
<evidence type="ECO:0000313" key="3">
    <source>
        <dbReference type="Proteomes" id="UP000016922"/>
    </source>
</evidence>
<dbReference type="GeneID" id="19459388"/>
<gene>
    <name evidence="2" type="ORF">GLAREA_00330</name>
</gene>
<evidence type="ECO:0000313" key="2">
    <source>
        <dbReference type="EMBL" id="EPE29170.1"/>
    </source>
</evidence>
<proteinExistence type="predicted"/>
<feature type="compositionally biased region" description="Basic and acidic residues" evidence="1">
    <location>
        <begin position="225"/>
        <end position="242"/>
    </location>
</feature>
<name>S3CU24_GLAL2</name>
<feature type="compositionally biased region" description="Polar residues" evidence="1">
    <location>
        <begin position="250"/>
        <end position="260"/>
    </location>
</feature>
<keyword evidence="3" id="KW-1185">Reference proteome</keyword>
<feature type="compositionally biased region" description="Low complexity" evidence="1">
    <location>
        <begin position="210"/>
        <end position="222"/>
    </location>
</feature>
<dbReference type="EMBL" id="KE145367">
    <property type="protein sequence ID" value="EPE29170.1"/>
    <property type="molecule type" value="Genomic_DNA"/>
</dbReference>
<feature type="compositionally biased region" description="Low complexity" evidence="1">
    <location>
        <begin position="275"/>
        <end position="309"/>
    </location>
</feature>
<sequence>MDSLYIDSSTVDSRQPRSRANSHLSSTALQFQGLNILESDQASSTNEPLVHVGFRTTSPQSFIEEHNPSSTHITAPTPQGLTPFPLLSDSDLDADWTYLEATGGQTGSTSFLTVDPPQSFQPQRSHSLHSLSPPTILRSNSIPANMSTMGIQQYDSRFDASITPGIRSYNTWPAAHYDMNEQFMPQIPSPPLNPSMLSVYDDPKFQPIYSRSLSSSPPRASLTPEQRELKRQRDVARRDSKTRVRRERSISNPYVVSNRGSPDLMSRTLPEYPNSLTPSPLMGSGPLPSLPQQSSPALSSSSYLTPYSPQINDGTGGQQEIYGPVFTMSPADFSNSPTFTNMTYAHSGQENNIHSYVGRPHSLSSASDQPHMYQHNVSPKIGSSDSGDHVRVVHSRPKPQCWEHGCNGRQFSTFSNLLRHQREKSGAAAKSSCPNCGAEFTRTTARNGHMAHEKCKQRRNS</sequence>
<dbReference type="Proteomes" id="UP000016922">
    <property type="component" value="Unassembled WGS sequence"/>
</dbReference>
<evidence type="ECO:0000256" key="1">
    <source>
        <dbReference type="SAM" id="MobiDB-lite"/>
    </source>
</evidence>
<dbReference type="AlphaFoldDB" id="S3CU24"/>
<dbReference type="Gene3D" id="3.30.160.60">
    <property type="entry name" value="Classic Zinc Finger"/>
    <property type="match status" value="1"/>
</dbReference>
<reference evidence="2 3" key="1">
    <citation type="journal article" date="2013" name="BMC Genomics">
        <title>Genomics-driven discovery of the pneumocandin biosynthetic gene cluster in the fungus Glarea lozoyensis.</title>
        <authorList>
            <person name="Chen L."/>
            <person name="Yue Q."/>
            <person name="Zhang X."/>
            <person name="Xiang M."/>
            <person name="Wang C."/>
            <person name="Li S."/>
            <person name="Che Y."/>
            <person name="Ortiz-Lopez F.J."/>
            <person name="Bills G.F."/>
            <person name="Liu X."/>
            <person name="An Z."/>
        </authorList>
    </citation>
    <scope>NUCLEOTIDE SEQUENCE [LARGE SCALE GENOMIC DNA]</scope>
    <source>
        <strain evidence="3">ATCC 20868 / MF5171</strain>
    </source>
</reference>
<protein>
    <submittedName>
        <fullName evidence="2">Uncharacterized protein</fullName>
    </submittedName>
</protein>
<dbReference type="OrthoDB" id="5366256at2759"/>
<dbReference type="eggNOG" id="ENOG502SS66">
    <property type="taxonomic scope" value="Eukaryota"/>
</dbReference>
<dbReference type="KEGG" id="glz:GLAREA_00330"/>
<dbReference type="RefSeq" id="XP_008083279.1">
    <property type="nucleotide sequence ID" value="XM_008085088.1"/>
</dbReference>
<dbReference type="HOGENOM" id="CLU_040692_1_0_1"/>
<dbReference type="OMA" id="QCGRISP"/>
<organism evidence="2 3">
    <name type="scientific">Glarea lozoyensis (strain ATCC 20868 / MF5171)</name>
    <dbReference type="NCBI Taxonomy" id="1116229"/>
    <lineage>
        <taxon>Eukaryota</taxon>
        <taxon>Fungi</taxon>
        <taxon>Dikarya</taxon>
        <taxon>Ascomycota</taxon>
        <taxon>Pezizomycotina</taxon>
        <taxon>Leotiomycetes</taxon>
        <taxon>Helotiales</taxon>
        <taxon>Helotiaceae</taxon>
        <taxon>Glarea</taxon>
    </lineage>
</organism>
<feature type="region of interest" description="Disordered" evidence="1">
    <location>
        <begin position="1"/>
        <end position="24"/>
    </location>
</feature>